<evidence type="ECO:0000256" key="10">
    <source>
        <dbReference type="ARBA" id="ARBA00023167"/>
    </source>
</evidence>
<keyword evidence="6 12" id="KW-0378">Hydrolase</keyword>
<dbReference type="EC" id="3.5.4.9" evidence="12"/>
<keyword evidence="7 12" id="KW-0521">NADP</keyword>
<dbReference type="HAMAP" id="MF_01576">
    <property type="entry name" value="THF_DHG_CYH"/>
    <property type="match status" value="1"/>
</dbReference>
<keyword evidence="17" id="KW-1185">Reference proteome</keyword>
<dbReference type="Proteomes" id="UP001154111">
    <property type="component" value="Chromosome"/>
</dbReference>
<dbReference type="InterPro" id="IPR020631">
    <property type="entry name" value="THF_DH/CycHdrlase_NAD-bd_dom"/>
</dbReference>
<dbReference type="GO" id="GO:0004488">
    <property type="term" value="F:methylenetetrahydrofolate dehydrogenase (NADP+) activity"/>
    <property type="evidence" value="ECO:0007669"/>
    <property type="project" value="UniProtKB-UniRule"/>
</dbReference>
<dbReference type="PRINTS" id="PR00085">
    <property type="entry name" value="THFDHDRGNASE"/>
</dbReference>
<evidence type="ECO:0000313" key="17">
    <source>
        <dbReference type="Proteomes" id="UP001154095"/>
    </source>
</evidence>
<feature type="binding site" evidence="12">
    <location>
        <begin position="165"/>
        <end position="167"/>
    </location>
    <ligand>
        <name>NADP(+)</name>
        <dbReference type="ChEBI" id="CHEBI:58349"/>
    </ligand>
</feature>
<evidence type="ECO:0000256" key="3">
    <source>
        <dbReference type="ARBA" id="ARBA00022563"/>
    </source>
</evidence>
<evidence type="ECO:0000313" key="16">
    <source>
        <dbReference type="EMBL" id="CAH2763888.1"/>
    </source>
</evidence>
<evidence type="ECO:0000256" key="5">
    <source>
        <dbReference type="ARBA" id="ARBA00022755"/>
    </source>
</evidence>
<dbReference type="AlphaFoldDB" id="A0AAU9VD11"/>
<comment type="pathway">
    <text evidence="1 12">One-carbon metabolism; tetrahydrofolate interconversion.</text>
</comment>
<dbReference type="PANTHER" id="PTHR48099:SF5">
    <property type="entry name" value="C-1-TETRAHYDROFOLATE SYNTHASE, CYTOPLASMIC"/>
    <property type="match status" value="1"/>
</dbReference>
<evidence type="ECO:0000256" key="8">
    <source>
        <dbReference type="ARBA" id="ARBA00023002"/>
    </source>
</evidence>
<evidence type="ECO:0000313" key="18">
    <source>
        <dbReference type="Proteomes" id="UP001154111"/>
    </source>
</evidence>
<organism evidence="15 18">
    <name type="scientific">Erysipelothrix amsterdamensis</name>
    <dbReference type="NCBI Taxonomy" id="2929157"/>
    <lineage>
        <taxon>Bacteria</taxon>
        <taxon>Bacillati</taxon>
        <taxon>Bacillota</taxon>
        <taxon>Erysipelotrichia</taxon>
        <taxon>Erysipelotrichales</taxon>
        <taxon>Erysipelotrichaceae</taxon>
        <taxon>Erysipelothrix</taxon>
    </lineage>
</organism>
<evidence type="ECO:0000256" key="9">
    <source>
        <dbReference type="ARBA" id="ARBA00023102"/>
    </source>
</evidence>
<dbReference type="InterPro" id="IPR000672">
    <property type="entry name" value="THF_DH/CycHdrlase"/>
</dbReference>
<dbReference type="EMBL" id="OW659477">
    <property type="protein sequence ID" value="CAH2760597.1"/>
    <property type="molecule type" value="Genomic_DNA"/>
</dbReference>
<comment type="caution">
    <text evidence="12">Lacks conserved residue(s) required for the propagation of feature annotation.</text>
</comment>
<keyword evidence="10 12" id="KW-0486">Methionine biosynthesis</keyword>
<dbReference type="EMBL" id="OW659496">
    <property type="protein sequence ID" value="CAH2763888.1"/>
    <property type="molecule type" value="Genomic_DNA"/>
</dbReference>
<sequence length="284" mass="31084">MTTILDGLAVSKAIRASLKEETDALLKQDKRAPSLTVVIVGNDPASQTYVNSKVKQCKSVGFSSQAISCEEDTTQEALLEIIHTLNHDEHVDGILVQLPLPKHIDENVIIEAIDPKKDVDGLHPLNVGYLELNRPGFVSCTPKGIVRLLDWYNVEIEGKRALVIGRSRLVGKPVSTLLTQKNATVTLAHSKTKNLEELVRSNDIIVVAMGKPEAIPSSWISDQHVLVDVGIHRVDGNLRGDVDRHAYEIAAYATPVPKGVGPMTIASLLENTMIAYKLKECQHD</sequence>
<dbReference type="RefSeq" id="WP_254007014.1">
    <property type="nucleotide sequence ID" value="NZ_OW659477.1"/>
</dbReference>
<dbReference type="CDD" id="cd01080">
    <property type="entry name" value="NAD_bind_m-THF_DH_Cyclohyd"/>
    <property type="match status" value="1"/>
</dbReference>
<dbReference type="Pfam" id="PF02882">
    <property type="entry name" value="THF_DHG_CYH_C"/>
    <property type="match status" value="1"/>
</dbReference>
<keyword evidence="4 12" id="KW-0028">Amino-acid biosynthesis</keyword>
<dbReference type="Pfam" id="PF00763">
    <property type="entry name" value="THF_DHG_CYH"/>
    <property type="match status" value="1"/>
</dbReference>
<dbReference type="SUPFAM" id="SSF53223">
    <property type="entry name" value="Aminoacid dehydrogenase-like, N-terminal domain"/>
    <property type="match status" value="1"/>
</dbReference>
<keyword evidence="5 12" id="KW-0658">Purine biosynthesis</keyword>
<evidence type="ECO:0000256" key="11">
    <source>
        <dbReference type="ARBA" id="ARBA00023268"/>
    </source>
</evidence>
<name>A0AAU9VD11_9FIRM</name>
<evidence type="ECO:0000256" key="2">
    <source>
        <dbReference type="ARBA" id="ARBA00011738"/>
    </source>
</evidence>
<comment type="similarity">
    <text evidence="12">Belongs to the tetrahydrofolate dehydrogenase/cyclohydrolase family.</text>
</comment>
<dbReference type="FunFam" id="3.40.50.10860:FF:000005">
    <property type="entry name" value="C-1-tetrahydrofolate synthase, cytoplasmic, putative"/>
    <property type="match status" value="1"/>
</dbReference>
<dbReference type="Gene3D" id="3.40.50.10860">
    <property type="entry name" value="Leucine Dehydrogenase, chain A, domain 1"/>
    <property type="match status" value="1"/>
</dbReference>
<keyword evidence="8 12" id="KW-0560">Oxidoreductase</keyword>
<keyword evidence="11 12" id="KW-0511">Multifunctional enzyme</keyword>
<dbReference type="Proteomes" id="UP001154095">
    <property type="component" value="Chromosome"/>
</dbReference>
<evidence type="ECO:0000256" key="7">
    <source>
        <dbReference type="ARBA" id="ARBA00022857"/>
    </source>
</evidence>
<dbReference type="Gene3D" id="3.40.50.720">
    <property type="entry name" value="NAD(P)-binding Rossmann-like Domain"/>
    <property type="match status" value="1"/>
</dbReference>
<reference evidence="15" key="1">
    <citation type="submission" date="2022-04" db="EMBL/GenBank/DDBJ databases">
        <authorList>
            <person name="Forde T."/>
        </authorList>
    </citation>
    <scope>NUCLEOTIDE SEQUENCE</scope>
    <source>
        <strain evidence="15">A18Y016a</strain>
        <strain evidence="16">A18Y020d</strain>
    </source>
</reference>
<comment type="catalytic activity">
    <reaction evidence="12">
        <text>(6R)-5,10-methylene-5,6,7,8-tetrahydrofolate + NADP(+) = (6R)-5,10-methenyltetrahydrofolate + NADPH</text>
        <dbReference type="Rhea" id="RHEA:22812"/>
        <dbReference type="ChEBI" id="CHEBI:15636"/>
        <dbReference type="ChEBI" id="CHEBI:57455"/>
        <dbReference type="ChEBI" id="CHEBI:57783"/>
        <dbReference type="ChEBI" id="CHEBI:58349"/>
        <dbReference type="EC" id="1.5.1.5"/>
    </reaction>
</comment>
<dbReference type="GO" id="GO:0004477">
    <property type="term" value="F:methenyltetrahydrofolate cyclohydrolase activity"/>
    <property type="evidence" value="ECO:0007669"/>
    <property type="project" value="UniProtKB-UniRule"/>
</dbReference>
<comment type="function">
    <text evidence="12">Catalyzes the oxidation of 5,10-methylenetetrahydrofolate to 5,10-methenyltetrahydrofolate and then the hydrolysis of 5,10-methenyltetrahydrofolate to 10-formyltetrahydrofolate.</text>
</comment>
<feature type="binding site" evidence="12">
    <location>
        <position position="231"/>
    </location>
    <ligand>
        <name>NADP(+)</name>
        <dbReference type="ChEBI" id="CHEBI:58349"/>
    </ligand>
</feature>
<accession>A0AAU9VD11</accession>
<dbReference type="InterPro" id="IPR046346">
    <property type="entry name" value="Aminoacid_DH-like_N_sf"/>
</dbReference>
<proteinExistence type="inferred from homology"/>
<dbReference type="GO" id="GO:0035999">
    <property type="term" value="P:tetrahydrofolate interconversion"/>
    <property type="evidence" value="ECO:0007669"/>
    <property type="project" value="UniProtKB-UniRule"/>
</dbReference>
<evidence type="ECO:0000256" key="4">
    <source>
        <dbReference type="ARBA" id="ARBA00022605"/>
    </source>
</evidence>
<evidence type="ECO:0000256" key="6">
    <source>
        <dbReference type="ARBA" id="ARBA00022801"/>
    </source>
</evidence>
<evidence type="ECO:0000313" key="15">
    <source>
        <dbReference type="EMBL" id="CAH2760597.1"/>
    </source>
</evidence>
<dbReference type="SUPFAM" id="SSF51735">
    <property type="entry name" value="NAD(P)-binding Rossmann-fold domains"/>
    <property type="match status" value="1"/>
</dbReference>
<evidence type="ECO:0000256" key="1">
    <source>
        <dbReference type="ARBA" id="ARBA00004777"/>
    </source>
</evidence>
<gene>
    <name evidence="12 15" type="primary">folD</name>
    <name evidence="15" type="ORF">ERYAMS2_00231</name>
    <name evidence="16" type="ORF">ERYAMS_01789</name>
</gene>
<keyword evidence="3 12" id="KW-0554">One-carbon metabolism</keyword>
<dbReference type="InterPro" id="IPR020630">
    <property type="entry name" value="THF_DH/CycHdrlase_cat_dom"/>
</dbReference>
<dbReference type="GO" id="GO:0009086">
    <property type="term" value="P:methionine biosynthetic process"/>
    <property type="evidence" value="ECO:0007669"/>
    <property type="project" value="UniProtKB-KW"/>
</dbReference>
<evidence type="ECO:0000259" key="13">
    <source>
        <dbReference type="Pfam" id="PF00763"/>
    </source>
</evidence>
<feature type="domain" description="Tetrahydrofolate dehydrogenase/cyclohydrolase catalytic" evidence="13">
    <location>
        <begin position="5"/>
        <end position="120"/>
    </location>
</feature>
<dbReference type="InterPro" id="IPR036291">
    <property type="entry name" value="NAD(P)-bd_dom_sf"/>
</dbReference>
<dbReference type="GO" id="GO:0000105">
    <property type="term" value="P:L-histidine biosynthetic process"/>
    <property type="evidence" value="ECO:0007669"/>
    <property type="project" value="UniProtKB-KW"/>
</dbReference>
<evidence type="ECO:0000256" key="12">
    <source>
        <dbReference type="HAMAP-Rule" id="MF_01576"/>
    </source>
</evidence>
<dbReference type="GO" id="GO:0005829">
    <property type="term" value="C:cytosol"/>
    <property type="evidence" value="ECO:0007669"/>
    <property type="project" value="TreeGrafter"/>
</dbReference>
<evidence type="ECO:0000259" key="14">
    <source>
        <dbReference type="Pfam" id="PF02882"/>
    </source>
</evidence>
<dbReference type="GO" id="GO:0006164">
    <property type="term" value="P:purine nucleotide biosynthetic process"/>
    <property type="evidence" value="ECO:0007669"/>
    <property type="project" value="UniProtKB-KW"/>
</dbReference>
<keyword evidence="9 12" id="KW-0368">Histidine biosynthesis</keyword>
<feature type="domain" description="Tetrahydrofolate dehydrogenase/cyclohydrolase NAD(P)-binding" evidence="14">
    <location>
        <begin position="139"/>
        <end position="278"/>
    </location>
</feature>
<dbReference type="PROSITE" id="PS00767">
    <property type="entry name" value="THF_DHG_CYH_2"/>
    <property type="match status" value="1"/>
</dbReference>
<dbReference type="EC" id="1.5.1.5" evidence="12"/>
<dbReference type="PANTHER" id="PTHR48099">
    <property type="entry name" value="C-1-TETRAHYDROFOLATE SYNTHASE, CYTOPLASMIC-RELATED"/>
    <property type="match status" value="1"/>
</dbReference>
<dbReference type="InterPro" id="IPR020867">
    <property type="entry name" value="THF_DH/CycHdrlase_CS"/>
</dbReference>
<protein>
    <recommendedName>
        <fullName evidence="12">Bifunctional protein FolD</fullName>
    </recommendedName>
    <domain>
        <recommendedName>
            <fullName evidence="12">Methylenetetrahydrofolate dehydrogenase</fullName>
            <ecNumber evidence="12">1.5.1.5</ecNumber>
        </recommendedName>
    </domain>
    <domain>
        <recommendedName>
            <fullName evidence="12">Methenyltetrahydrofolate cyclohydrolase</fullName>
            <ecNumber evidence="12">3.5.4.9</ecNumber>
        </recommendedName>
    </domain>
</protein>
<comment type="subunit">
    <text evidence="2 12">Homodimer.</text>
</comment>
<comment type="catalytic activity">
    <reaction evidence="12">
        <text>(6R)-5,10-methenyltetrahydrofolate + H2O = (6R)-10-formyltetrahydrofolate + H(+)</text>
        <dbReference type="Rhea" id="RHEA:23700"/>
        <dbReference type="ChEBI" id="CHEBI:15377"/>
        <dbReference type="ChEBI" id="CHEBI:15378"/>
        <dbReference type="ChEBI" id="CHEBI:57455"/>
        <dbReference type="ChEBI" id="CHEBI:195366"/>
        <dbReference type="EC" id="3.5.4.9"/>
    </reaction>
</comment>